<feature type="domain" description="HTH luxR-type" evidence="3">
    <location>
        <begin position="807"/>
        <end position="870"/>
    </location>
</feature>
<dbReference type="GO" id="GO:0006355">
    <property type="term" value="P:regulation of DNA-templated transcription"/>
    <property type="evidence" value="ECO:0007669"/>
    <property type="project" value="InterPro"/>
</dbReference>
<keyword evidence="2" id="KW-0067">ATP-binding</keyword>
<dbReference type="CDD" id="cd06170">
    <property type="entry name" value="LuxR_C_like"/>
    <property type="match status" value="1"/>
</dbReference>
<dbReference type="PROSITE" id="PS00622">
    <property type="entry name" value="HTH_LUXR_1"/>
    <property type="match status" value="1"/>
</dbReference>
<keyword evidence="5" id="KW-1185">Reference proteome</keyword>
<proteinExistence type="predicted"/>
<dbReference type="SUPFAM" id="SSF46894">
    <property type="entry name" value="C-terminal effector domain of the bipartite response regulators"/>
    <property type="match status" value="1"/>
</dbReference>
<gene>
    <name evidence="4" type="ORF">MBOU_01560</name>
</gene>
<dbReference type="PROSITE" id="PS50043">
    <property type="entry name" value="HTH_LUXR_2"/>
    <property type="match status" value="1"/>
</dbReference>
<evidence type="ECO:0000256" key="2">
    <source>
        <dbReference type="ARBA" id="ARBA00022840"/>
    </source>
</evidence>
<dbReference type="InterPro" id="IPR036388">
    <property type="entry name" value="WH-like_DNA-bd_sf"/>
</dbReference>
<dbReference type="GO" id="GO:0005737">
    <property type="term" value="C:cytoplasm"/>
    <property type="evidence" value="ECO:0007669"/>
    <property type="project" value="TreeGrafter"/>
</dbReference>
<accession>A0A7I9YHI7</accession>
<dbReference type="PANTHER" id="PTHR16305">
    <property type="entry name" value="TESTICULAR SOLUBLE ADENYLYL CYCLASE"/>
    <property type="match status" value="1"/>
</dbReference>
<dbReference type="AlphaFoldDB" id="A0A7I9YHI7"/>
<dbReference type="Gene3D" id="1.10.10.10">
    <property type="entry name" value="Winged helix-like DNA-binding domain superfamily/Winged helix DNA-binding domain"/>
    <property type="match status" value="1"/>
</dbReference>
<dbReference type="Gene3D" id="3.40.50.300">
    <property type="entry name" value="P-loop containing nucleotide triphosphate hydrolases"/>
    <property type="match status" value="1"/>
</dbReference>
<dbReference type="Proteomes" id="UP000465360">
    <property type="component" value="Unassembled WGS sequence"/>
</dbReference>
<dbReference type="PRINTS" id="PR00038">
    <property type="entry name" value="HTHLUXR"/>
</dbReference>
<evidence type="ECO:0000313" key="4">
    <source>
        <dbReference type="EMBL" id="GFG88114.1"/>
    </source>
</evidence>
<organism evidence="4 5">
    <name type="scientific">Mycobacterium bourgelatii</name>
    <dbReference type="NCBI Taxonomy" id="1273442"/>
    <lineage>
        <taxon>Bacteria</taxon>
        <taxon>Bacillati</taxon>
        <taxon>Actinomycetota</taxon>
        <taxon>Actinomycetes</taxon>
        <taxon>Mycobacteriales</taxon>
        <taxon>Mycobacteriaceae</taxon>
        <taxon>Mycobacterium</taxon>
    </lineage>
</organism>
<dbReference type="GO" id="GO:0004016">
    <property type="term" value="F:adenylate cyclase activity"/>
    <property type="evidence" value="ECO:0007669"/>
    <property type="project" value="TreeGrafter"/>
</dbReference>
<keyword evidence="1" id="KW-0547">Nucleotide-binding</keyword>
<name>A0A7I9YHI7_MYCBU</name>
<reference evidence="4 5" key="1">
    <citation type="journal article" date="2019" name="Emerg. Microbes Infect.">
        <title>Comprehensive subspecies identification of 175 nontuberculous mycobacteria species based on 7547 genomic profiles.</title>
        <authorList>
            <person name="Matsumoto Y."/>
            <person name="Kinjo T."/>
            <person name="Motooka D."/>
            <person name="Nabeya D."/>
            <person name="Jung N."/>
            <person name="Uechi K."/>
            <person name="Horii T."/>
            <person name="Iida T."/>
            <person name="Fujita J."/>
            <person name="Nakamura S."/>
        </authorList>
    </citation>
    <scope>NUCLEOTIDE SEQUENCE [LARGE SCALE GENOMIC DNA]</scope>
    <source>
        <strain evidence="4 5">JCM 30725</strain>
    </source>
</reference>
<dbReference type="PANTHER" id="PTHR16305:SF28">
    <property type="entry name" value="GUANYLATE CYCLASE DOMAIN-CONTAINING PROTEIN"/>
    <property type="match status" value="1"/>
</dbReference>
<dbReference type="Pfam" id="PF00196">
    <property type="entry name" value="GerE"/>
    <property type="match status" value="1"/>
</dbReference>
<dbReference type="InterPro" id="IPR027417">
    <property type="entry name" value="P-loop_NTPase"/>
</dbReference>
<dbReference type="GO" id="GO:0005524">
    <property type="term" value="F:ATP binding"/>
    <property type="evidence" value="ECO:0007669"/>
    <property type="project" value="UniProtKB-KW"/>
</dbReference>
<dbReference type="InterPro" id="IPR000792">
    <property type="entry name" value="Tscrpt_reg_LuxR_C"/>
</dbReference>
<dbReference type="SUPFAM" id="SSF52540">
    <property type="entry name" value="P-loop containing nucleoside triphosphate hydrolases"/>
    <property type="match status" value="1"/>
</dbReference>
<sequence>MRLTWPLIGRSQEMAVIESAISDRGTAGIIVWGAAGVGKSRVAREALAASAAGGSVVRWAVGSASARSLPLGAFAPWLAPPEFSNSQLVQLVRDVIESLTAAASGTSVIVAVDDAHLLDDLSAFVLHQIVARRAAKVLLTIRSGEPIPVAVQDVWRNGNFERLDLQPLSAEETSTLLAAALDGRVDPIAIQRLWKLTRGNALYLRNIVEQEVFDGRLAQRHGYWQWTGEPVVPPNLAELIESRMGTLPGAVGDVVDALAVGEPIELAMLSRIVGPEAIEDADVRGLITLEKVDGGVEVRLAHPLYGELRRKRVAATRLRRLRGRVAAELAKSADRDEVRMVVRRAVLSIDSDLTPDPELLLKAAEGAMFLADAPLADRLADAAIRAGGGFAAYNVRAFALAWQGRGEEADALVAATPIEGLTEEDHVYLLGHRGFGKLWGLADPDGAKRMFDEAARVATESTHSWIKAYMTTYWASMAKPEMAMEFGRGLDLAKLPAILSSAATWGLVVAHGDAGRVAEADRVADVGNAYAVRMGTAAHMRLLIVDRHVGALLQCGRLGDATAMAEQARRQTADVPGVAQLLSTAIGGRTAAGSGRLDEAKSLLTTVAELFTGDSNGFRYRYLIPLTTALAMSGLTEEASAALGAVDAEHHRSYGFVEYERELARAWVAGCQGAVSEAIAIAAAAAEKSRANGQFAAEVVCLQTATQFGDGSTADRLDELTKVVEGPRVGTAARFVKALATGSADELASVSEEYEKMGDLVAALDAAALAAIAYRRKDLRGTALICSTRAEALAKRCGGASTPALRQASTRLPFTAREQEIVALLGEGLSSRAVAERLTLSVRTVEGHIYRAMAKTGVSSREELAALLRQ</sequence>
<evidence type="ECO:0000313" key="5">
    <source>
        <dbReference type="Proteomes" id="UP000465360"/>
    </source>
</evidence>
<protein>
    <submittedName>
        <fullName evidence="4">Transcriptional regulator</fullName>
    </submittedName>
</protein>
<evidence type="ECO:0000259" key="3">
    <source>
        <dbReference type="PROSITE" id="PS50043"/>
    </source>
</evidence>
<dbReference type="SMART" id="SM00421">
    <property type="entry name" value="HTH_LUXR"/>
    <property type="match status" value="1"/>
</dbReference>
<comment type="caution">
    <text evidence="4">The sequence shown here is derived from an EMBL/GenBank/DDBJ whole genome shotgun (WGS) entry which is preliminary data.</text>
</comment>
<dbReference type="RefSeq" id="WP_163706700.1">
    <property type="nucleotide sequence ID" value="NZ_BLKZ01000001.1"/>
</dbReference>
<dbReference type="EMBL" id="BLKZ01000001">
    <property type="protein sequence ID" value="GFG88114.1"/>
    <property type="molecule type" value="Genomic_DNA"/>
</dbReference>
<evidence type="ECO:0000256" key="1">
    <source>
        <dbReference type="ARBA" id="ARBA00022741"/>
    </source>
</evidence>
<dbReference type="GO" id="GO:0003677">
    <property type="term" value="F:DNA binding"/>
    <property type="evidence" value="ECO:0007669"/>
    <property type="project" value="InterPro"/>
</dbReference>
<dbReference type="InterPro" id="IPR016032">
    <property type="entry name" value="Sig_transdc_resp-reg_C-effctor"/>
</dbReference>